<reference evidence="2 3" key="1">
    <citation type="submission" date="2015-09" db="EMBL/GenBank/DDBJ databases">
        <authorList>
            <consortium name="Swine Surveillance"/>
        </authorList>
    </citation>
    <scope>NUCLEOTIDE SEQUENCE [LARGE SCALE GENOMIC DNA]</scope>
    <source>
        <strain evidence="2 3">CECT 4357</strain>
    </source>
</reference>
<organism evidence="2 3">
    <name type="scientific">Thalassovita gelatinovora</name>
    <name type="common">Thalassobius gelatinovorus</name>
    <dbReference type="NCBI Taxonomy" id="53501"/>
    <lineage>
        <taxon>Bacteria</taxon>
        <taxon>Pseudomonadati</taxon>
        <taxon>Pseudomonadota</taxon>
        <taxon>Alphaproteobacteria</taxon>
        <taxon>Rhodobacterales</taxon>
        <taxon>Roseobacteraceae</taxon>
        <taxon>Thalassovita</taxon>
    </lineage>
</organism>
<accession>A0A0P1F3Q5</accession>
<dbReference type="AlphaFoldDB" id="A0A0P1F3Q5"/>
<dbReference type="EMBL" id="CYSA01000001">
    <property type="protein sequence ID" value="CUH62332.1"/>
    <property type="molecule type" value="Genomic_DNA"/>
</dbReference>
<name>A0A0P1F3Q5_THAGE</name>
<sequence>MPNARIDFPRKTDLESLFKFSIELDYYTQHDRIIIDMPEKSFCGPFAMLLIATKISHLISRHPNTKVVFNNWESHGYLSHMGFFSMCGFDHGKQVGEAWGSRNYVPISQLTRGSLIERDVDKYEEMQDLLQRRVDRVAEIIAHDTEKNRVLLDVLSYSLREVFRNVFEHGETDSLYYCAQYWPKSGKVEFSVSDFGVGVCRGLGTNPNFRFKSDKEAIEYALLPGVSGRTHQRRVSSNWFNSGYGLYMTSRLARNGGNFTIASGQDAIQLTPKTKTNFIASFPGTILRVNLDTSKIGDVQSRLSEFREEGKKIAQEIKGSGNRPPSAMSLLLRRDYESEVKRK</sequence>
<dbReference type="Proteomes" id="UP000051587">
    <property type="component" value="Unassembled WGS sequence"/>
</dbReference>
<gene>
    <name evidence="2" type="ORF">TG4357_00020</name>
</gene>
<feature type="region of interest" description="Disordered" evidence="1">
    <location>
        <begin position="315"/>
        <end position="343"/>
    </location>
</feature>
<keyword evidence="3" id="KW-1185">Reference proteome</keyword>
<feature type="compositionally biased region" description="Basic and acidic residues" evidence="1">
    <location>
        <begin position="332"/>
        <end position="343"/>
    </location>
</feature>
<evidence type="ECO:0000313" key="3">
    <source>
        <dbReference type="Proteomes" id="UP000051587"/>
    </source>
</evidence>
<dbReference type="RefSeq" id="WP_058260842.1">
    <property type="nucleotide sequence ID" value="NZ_CP051181.1"/>
</dbReference>
<dbReference type="STRING" id="53501.SAMN04488043_11821"/>
<evidence type="ECO:0000256" key="1">
    <source>
        <dbReference type="SAM" id="MobiDB-lite"/>
    </source>
</evidence>
<evidence type="ECO:0000313" key="2">
    <source>
        <dbReference type="EMBL" id="CUH62332.1"/>
    </source>
</evidence>
<proteinExistence type="predicted"/>
<evidence type="ECO:0008006" key="4">
    <source>
        <dbReference type="Google" id="ProtNLM"/>
    </source>
</evidence>
<protein>
    <recommendedName>
        <fullName evidence="4">Histidine kinase-, DNA gyrase B-, and HSP90-like ATPase</fullName>
    </recommendedName>
</protein>
<dbReference type="OrthoDB" id="3194831at2"/>